<evidence type="ECO:0000256" key="2">
    <source>
        <dbReference type="SAM" id="Phobius"/>
    </source>
</evidence>
<evidence type="ECO:0000313" key="4">
    <source>
        <dbReference type="Proteomes" id="UP000252167"/>
    </source>
</evidence>
<feature type="transmembrane region" description="Helical" evidence="2">
    <location>
        <begin position="12"/>
        <end position="35"/>
    </location>
</feature>
<keyword evidence="4" id="KW-1185">Reference proteome</keyword>
<reference evidence="3 4" key="1">
    <citation type="submission" date="2018-01" db="EMBL/GenBank/DDBJ databases">
        <title>Glutamicibacter soli strain NHPC-3 Whole genome sequence and assembly.</title>
        <authorList>
            <person name="Choudhury P."/>
            <person name="Gupta D."/>
            <person name="Sengupta K."/>
            <person name="Jawed A."/>
            <person name="Sultana N."/>
            <person name="Saha P."/>
        </authorList>
    </citation>
    <scope>NUCLEOTIDE SEQUENCE [LARGE SCALE GENOMIC DNA]</scope>
    <source>
        <strain evidence="3 4">NHPC-3</strain>
    </source>
</reference>
<keyword evidence="2" id="KW-0812">Transmembrane</keyword>
<name>A0A365YMB9_9MICC</name>
<dbReference type="PROSITE" id="PS51257">
    <property type="entry name" value="PROKAR_LIPOPROTEIN"/>
    <property type="match status" value="1"/>
</dbReference>
<accession>A0A365YMB9</accession>
<dbReference type="EMBL" id="POAF01000001">
    <property type="protein sequence ID" value="RBM03842.1"/>
    <property type="molecule type" value="Genomic_DNA"/>
</dbReference>
<comment type="caution">
    <text evidence="3">The sequence shown here is derived from an EMBL/GenBank/DDBJ whole genome shotgun (WGS) entry which is preliminary data.</text>
</comment>
<keyword evidence="2" id="KW-1133">Transmembrane helix</keyword>
<organism evidence="3 4">
    <name type="scientific">Glutamicibacter soli</name>
    <dbReference type="NCBI Taxonomy" id="453836"/>
    <lineage>
        <taxon>Bacteria</taxon>
        <taxon>Bacillati</taxon>
        <taxon>Actinomycetota</taxon>
        <taxon>Actinomycetes</taxon>
        <taxon>Micrococcales</taxon>
        <taxon>Micrococcaceae</taxon>
        <taxon>Glutamicibacter</taxon>
    </lineage>
</organism>
<keyword evidence="2" id="KW-0472">Membrane</keyword>
<proteinExistence type="predicted"/>
<dbReference type="Proteomes" id="UP000252167">
    <property type="component" value="Unassembled WGS sequence"/>
</dbReference>
<evidence type="ECO:0008006" key="5">
    <source>
        <dbReference type="Google" id="ProtNLM"/>
    </source>
</evidence>
<dbReference type="RefSeq" id="WP_047119158.1">
    <property type="nucleotide sequence ID" value="NZ_JBNBOD010000001.1"/>
</dbReference>
<feature type="region of interest" description="Disordered" evidence="1">
    <location>
        <begin position="146"/>
        <end position="167"/>
    </location>
</feature>
<protein>
    <recommendedName>
        <fullName evidence="5">Lipoprotein</fullName>
    </recommendedName>
</protein>
<evidence type="ECO:0000256" key="1">
    <source>
        <dbReference type="SAM" id="MobiDB-lite"/>
    </source>
</evidence>
<sequence length="167" mass="17284">MIPCFPRRARRVLAPGLLLPVGALLLSGCAMLGTYEGHTCDGRKPVASLEQAGRQLVQAAYDQDVEAACRVATPYAGVELEPSMLGRTRELLAGAGVTPQNVQVLVGEQMGSSYSVLLGSTEGEGRVAVTGHAVWDAGFTISLPDDAYPELPQAPGDPASPPSSAAP</sequence>
<dbReference type="AlphaFoldDB" id="A0A365YMB9"/>
<gene>
    <name evidence="3" type="ORF">C1H84_00605</name>
</gene>
<evidence type="ECO:0000313" key="3">
    <source>
        <dbReference type="EMBL" id="RBM03842.1"/>
    </source>
</evidence>